<gene>
    <name evidence="4" type="ORF">E3Q10_02888</name>
    <name evidence="3" type="ORF">E3Q22_03167</name>
</gene>
<organism evidence="3 6">
    <name type="scientific">Wallemia mellicola</name>
    <dbReference type="NCBI Taxonomy" id="1708541"/>
    <lineage>
        <taxon>Eukaryota</taxon>
        <taxon>Fungi</taxon>
        <taxon>Dikarya</taxon>
        <taxon>Basidiomycota</taxon>
        <taxon>Wallemiomycotina</taxon>
        <taxon>Wallemiomycetes</taxon>
        <taxon>Wallemiales</taxon>
        <taxon>Wallemiaceae</taxon>
        <taxon>Wallemia</taxon>
    </lineage>
</organism>
<proteinExistence type="predicted"/>
<dbReference type="EMBL" id="SPRC01000037">
    <property type="protein sequence ID" value="TIB77139.1"/>
    <property type="molecule type" value="Genomic_DNA"/>
</dbReference>
<evidence type="ECO:0000313" key="3">
    <source>
        <dbReference type="EMBL" id="TIB77139.1"/>
    </source>
</evidence>
<accession>A0A4T0M3E3</accession>
<dbReference type="SMART" id="SM00240">
    <property type="entry name" value="FHA"/>
    <property type="match status" value="1"/>
</dbReference>
<dbReference type="AlphaFoldDB" id="A0A4T0M3E3"/>
<evidence type="ECO:0000313" key="5">
    <source>
        <dbReference type="Proteomes" id="UP000305647"/>
    </source>
</evidence>
<dbReference type="InterPro" id="IPR008984">
    <property type="entry name" value="SMAD_FHA_dom_sf"/>
</dbReference>
<feature type="domain" description="FHA" evidence="2">
    <location>
        <begin position="114"/>
        <end position="186"/>
    </location>
</feature>
<evidence type="ECO:0000259" key="2">
    <source>
        <dbReference type="PROSITE" id="PS50006"/>
    </source>
</evidence>
<dbReference type="EMBL" id="SPRO01000033">
    <property type="protein sequence ID" value="TIC28908.1"/>
    <property type="molecule type" value="Genomic_DNA"/>
</dbReference>
<feature type="region of interest" description="Disordered" evidence="1">
    <location>
        <begin position="255"/>
        <end position="281"/>
    </location>
</feature>
<dbReference type="Proteomes" id="UP000305647">
    <property type="component" value="Unassembled WGS sequence"/>
</dbReference>
<evidence type="ECO:0000313" key="4">
    <source>
        <dbReference type="EMBL" id="TIC28908.1"/>
    </source>
</evidence>
<sequence length="413" mass="46102">MNISRSYNKENWLPTPEPSSDNDKYAAGLQKPALPALPPRPALPKVAHMNHAIATNPTIFATPPPSSPLRSQSPAELASSPPAKTFATLAREESNESVESAHTTDLFASPTRTLVLGRGRKNWTNAQKRLEIPLSPKIDRIRHYVFPSSFSHISRTHLSIYPNVKQNSFNIRILGQNGIKLNGRHFSKGTRLRVSKNKDDGLAISCLMPHKLAKKPRYKLVMKSGAKQVKLTIGDTKLALHWSDLVHHKSILSDCESDESETEMPTTPSKRKRRSTPSDITEEVSQEHLGLIAQTLALNVPTSLTPIKEIASCLLNCNPSLEKEASLEEWEDIVQRTLLHAPGQMFGCVERSGRDAANRPLPNLYYYQPSNDPDRIRAQSLAPLTRVPRQASRAGQAKQVFWKPVSIRPKKKW</sequence>
<comment type="caution">
    <text evidence="3">The sequence shown here is derived from an EMBL/GenBank/DDBJ whole genome shotgun (WGS) entry which is preliminary data.</text>
</comment>
<dbReference type="SUPFAM" id="SSF49879">
    <property type="entry name" value="SMAD/FHA domain"/>
    <property type="match status" value="1"/>
</dbReference>
<name>A0A4T0M3E3_9BASI</name>
<dbReference type="InterPro" id="IPR000253">
    <property type="entry name" value="FHA_dom"/>
</dbReference>
<protein>
    <recommendedName>
        <fullName evidence="2">FHA domain-containing protein</fullName>
    </recommendedName>
</protein>
<evidence type="ECO:0000313" key="6">
    <source>
        <dbReference type="Proteomes" id="UP000310685"/>
    </source>
</evidence>
<dbReference type="Proteomes" id="UP000310685">
    <property type="component" value="Unassembled WGS sequence"/>
</dbReference>
<feature type="region of interest" description="Disordered" evidence="1">
    <location>
        <begin position="1"/>
        <end position="43"/>
    </location>
</feature>
<feature type="region of interest" description="Disordered" evidence="1">
    <location>
        <begin position="57"/>
        <end position="81"/>
    </location>
</feature>
<reference evidence="5 6" key="1">
    <citation type="submission" date="2019-03" db="EMBL/GenBank/DDBJ databases">
        <title>Sequencing 25 genomes of Wallemia mellicola.</title>
        <authorList>
            <person name="Gostincar C."/>
        </authorList>
    </citation>
    <scope>NUCLEOTIDE SEQUENCE [LARGE SCALE GENOMIC DNA]</scope>
    <source>
        <strain evidence="3 6">EXF-6152</strain>
        <strain evidence="4 5">EXF-8738</strain>
    </source>
</reference>
<dbReference type="PROSITE" id="PS50006">
    <property type="entry name" value="FHA_DOMAIN"/>
    <property type="match status" value="1"/>
</dbReference>
<evidence type="ECO:0000256" key="1">
    <source>
        <dbReference type="SAM" id="MobiDB-lite"/>
    </source>
</evidence>